<name>A0A8H8BRY4_9HELO</name>
<dbReference type="Proteomes" id="UP000664132">
    <property type="component" value="Unassembled WGS sequence"/>
</dbReference>
<dbReference type="AlphaFoldDB" id="A0A8H8BRY4"/>
<dbReference type="GO" id="GO:0046168">
    <property type="term" value="P:glycerol-3-phosphate catabolic process"/>
    <property type="evidence" value="ECO:0007669"/>
    <property type="project" value="InterPro"/>
</dbReference>
<dbReference type="InterPro" id="IPR011128">
    <property type="entry name" value="G3P_DH_NAD-dep_N"/>
</dbReference>
<sequence>MQLKVCIVGAGPAGFALAADLESRGTSVLIYSHPTHPRHARHVLSKGHLKSTGAIKNITKLRITFDMREVVEFSKIMILTVPSTGQMTILSELKNFDLHQHTIIAVPGNLFSLIASAEIEIGHILETNISPYSCRMNDGELTVFGKKGSISIASLQPNISASSKSKIQRIFPQRLQWCHNVVEVSLSNINGVFHPLMILMNAGRIESNGSFLLYTDGLTRSVSNAILAVDKVRLEVGSAFGFQLDSVLDTSNKCYGATFTDLVDLAQNSEPHRKLLAPDDIENRNVTEDVPDLLVCWHGLAEKLGIETGSVEAVVGFARMATGVDYLRTGRNLRNLNLEGLSRSELLERFSVSRVKQTRAV</sequence>
<feature type="domain" description="Glycerol-3-phosphate dehydrogenase NAD-dependent N-terminal" evidence="3">
    <location>
        <begin position="4"/>
        <end position="104"/>
    </location>
</feature>
<dbReference type="Gene3D" id="3.40.50.720">
    <property type="entry name" value="NAD(P)-binding Rossmann-like Domain"/>
    <property type="match status" value="1"/>
</dbReference>
<dbReference type="PANTHER" id="PTHR38015">
    <property type="entry name" value="BLR6086 PROTEIN"/>
    <property type="match status" value="1"/>
</dbReference>
<dbReference type="InterPro" id="IPR036291">
    <property type="entry name" value="NAD(P)-bd_dom_sf"/>
</dbReference>
<evidence type="ECO:0000313" key="5">
    <source>
        <dbReference type="EMBL" id="KAG4422360.1"/>
    </source>
</evidence>
<dbReference type="InterPro" id="IPR003421">
    <property type="entry name" value="Opine_DH"/>
</dbReference>
<organism evidence="5 6">
    <name type="scientific">Cadophora malorum</name>
    <dbReference type="NCBI Taxonomy" id="108018"/>
    <lineage>
        <taxon>Eukaryota</taxon>
        <taxon>Fungi</taxon>
        <taxon>Dikarya</taxon>
        <taxon>Ascomycota</taxon>
        <taxon>Pezizomycotina</taxon>
        <taxon>Leotiomycetes</taxon>
        <taxon>Helotiales</taxon>
        <taxon>Ploettnerulaceae</taxon>
        <taxon>Cadophora</taxon>
    </lineage>
</organism>
<evidence type="ECO:0000256" key="2">
    <source>
        <dbReference type="ARBA" id="ARBA00048683"/>
    </source>
</evidence>
<reference evidence="5" key="1">
    <citation type="submission" date="2021-02" db="EMBL/GenBank/DDBJ databases">
        <title>Genome sequence Cadophora malorum strain M34.</title>
        <authorList>
            <person name="Stefanovic E."/>
            <person name="Vu D."/>
            <person name="Scully C."/>
            <person name="Dijksterhuis J."/>
            <person name="Roader J."/>
            <person name="Houbraken J."/>
        </authorList>
    </citation>
    <scope>NUCLEOTIDE SEQUENCE</scope>
    <source>
        <strain evidence="5">M34</strain>
    </source>
</reference>
<evidence type="ECO:0000256" key="1">
    <source>
        <dbReference type="ARBA" id="ARBA00023002"/>
    </source>
</evidence>
<dbReference type="InterPro" id="IPR008927">
    <property type="entry name" value="6-PGluconate_DH-like_C_sf"/>
</dbReference>
<dbReference type="InterPro" id="IPR013328">
    <property type="entry name" value="6PGD_dom2"/>
</dbReference>
<dbReference type="InterPro" id="IPR051729">
    <property type="entry name" value="Opine/Lysopine_DH"/>
</dbReference>
<keyword evidence="6" id="KW-1185">Reference proteome</keyword>
<evidence type="ECO:0000313" key="6">
    <source>
        <dbReference type="Proteomes" id="UP000664132"/>
    </source>
</evidence>
<dbReference type="SUPFAM" id="SSF51735">
    <property type="entry name" value="NAD(P)-binding Rossmann-fold domains"/>
    <property type="match status" value="1"/>
</dbReference>
<feature type="domain" description="Opine dehydrogenase" evidence="4">
    <location>
        <begin position="177"/>
        <end position="321"/>
    </location>
</feature>
<dbReference type="OrthoDB" id="4394513at2759"/>
<dbReference type="GO" id="GO:0051287">
    <property type="term" value="F:NAD binding"/>
    <property type="evidence" value="ECO:0007669"/>
    <property type="project" value="InterPro"/>
</dbReference>
<gene>
    <name evidence="5" type="ORF">IFR04_004512</name>
</gene>
<dbReference type="Gene3D" id="1.10.1040.10">
    <property type="entry name" value="N-(1-d-carboxylethyl)-l-norvaline Dehydrogenase, domain 2"/>
    <property type="match status" value="1"/>
</dbReference>
<dbReference type="Pfam" id="PF01210">
    <property type="entry name" value="NAD_Gly3P_dh_N"/>
    <property type="match status" value="1"/>
</dbReference>
<comment type="caution">
    <text evidence="5">The sequence shown here is derived from an EMBL/GenBank/DDBJ whole genome shotgun (WGS) entry which is preliminary data.</text>
</comment>
<evidence type="ECO:0000259" key="3">
    <source>
        <dbReference type="Pfam" id="PF01210"/>
    </source>
</evidence>
<dbReference type="Pfam" id="PF02317">
    <property type="entry name" value="Octopine_DH"/>
    <property type="match status" value="1"/>
</dbReference>
<comment type="catalytic activity">
    <reaction evidence="2">
        <text>sn-glycerol 3-phosphate + NAD(+) = dihydroxyacetone phosphate + NADH + H(+)</text>
        <dbReference type="Rhea" id="RHEA:11092"/>
        <dbReference type="ChEBI" id="CHEBI:15378"/>
        <dbReference type="ChEBI" id="CHEBI:57540"/>
        <dbReference type="ChEBI" id="CHEBI:57597"/>
        <dbReference type="ChEBI" id="CHEBI:57642"/>
        <dbReference type="ChEBI" id="CHEBI:57945"/>
        <dbReference type="EC" id="1.1.1.8"/>
    </reaction>
</comment>
<evidence type="ECO:0008006" key="7">
    <source>
        <dbReference type="Google" id="ProtNLM"/>
    </source>
</evidence>
<dbReference type="PANTHER" id="PTHR38015:SF1">
    <property type="entry name" value="OPINE DEHYDROGENASE DOMAIN-CONTAINING PROTEIN"/>
    <property type="match status" value="1"/>
</dbReference>
<protein>
    <recommendedName>
        <fullName evidence="7">NAD/NADP octopine/nopaline dehydrogenase</fullName>
    </recommendedName>
</protein>
<proteinExistence type="predicted"/>
<dbReference type="EMBL" id="JAFJYH010000050">
    <property type="protein sequence ID" value="KAG4422360.1"/>
    <property type="molecule type" value="Genomic_DNA"/>
</dbReference>
<evidence type="ECO:0000259" key="4">
    <source>
        <dbReference type="Pfam" id="PF02317"/>
    </source>
</evidence>
<keyword evidence="1" id="KW-0560">Oxidoreductase</keyword>
<dbReference type="GO" id="GO:0141152">
    <property type="term" value="F:glycerol-3-phosphate dehydrogenase (NAD+) activity"/>
    <property type="evidence" value="ECO:0007669"/>
    <property type="project" value="UniProtKB-EC"/>
</dbReference>
<dbReference type="SUPFAM" id="SSF48179">
    <property type="entry name" value="6-phosphogluconate dehydrogenase C-terminal domain-like"/>
    <property type="match status" value="1"/>
</dbReference>
<accession>A0A8H8BRY4</accession>